<dbReference type="PRINTS" id="PR00290">
    <property type="entry name" value="KAZALINHBTR"/>
</dbReference>
<dbReference type="SUPFAM" id="SSF100895">
    <property type="entry name" value="Kazal-type serine protease inhibitors"/>
    <property type="match status" value="2"/>
</dbReference>
<dbReference type="InterPro" id="IPR036058">
    <property type="entry name" value="Kazal_dom_sf"/>
</dbReference>
<dbReference type="PROSITE" id="PS51465">
    <property type="entry name" value="KAZAL_2"/>
    <property type="match status" value="2"/>
</dbReference>
<dbReference type="EMBL" id="DAKRPA010000349">
    <property type="protein sequence ID" value="DAZ93056.1"/>
    <property type="molecule type" value="Genomic_DNA"/>
</dbReference>
<name>A0AAV2YGC2_9STRA</name>
<gene>
    <name evidence="7" type="ORF">N0F65_009730</name>
</gene>
<evidence type="ECO:0000256" key="2">
    <source>
        <dbReference type="ARBA" id="ARBA00022900"/>
    </source>
</evidence>
<feature type="region of interest" description="Disordered" evidence="4">
    <location>
        <begin position="85"/>
        <end position="136"/>
    </location>
</feature>
<evidence type="ECO:0000313" key="8">
    <source>
        <dbReference type="Proteomes" id="UP001146120"/>
    </source>
</evidence>
<evidence type="ECO:0000256" key="4">
    <source>
        <dbReference type="SAM" id="MobiDB-lite"/>
    </source>
</evidence>
<sequence>MMRVVVAVSSLVLAMAAATEDAASTKIHCKNLQCNALDDNAVCGSDNHTYANICEFEFAKCRNASLELHSKHACADHVTVILSSKARRDPRHKRANDTSISTSSTGSDSDSSDDDSAEKTKKPKPGRARKKGKDSCEQFCTREYEPVCGTDGNTYSNECVFENAQCKDKTLKLKKDKAC</sequence>
<keyword evidence="3" id="KW-1015">Disulfide bond</keyword>
<dbReference type="Pfam" id="PF07648">
    <property type="entry name" value="Kazal_2"/>
    <property type="match status" value="1"/>
</dbReference>
<reference evidence="7" key="2">
    <citation type="journal article" date="2023" name="Microbiol Resour">
        <title>Decontamination and Annotation of the Draft Genome Sequence of the Oomycete Lagenidium giganteum ARSEF 373.</title>
        <authorList>
            <person name="Morgan W.R."/>
            <person name="Tartar A."/>
        </authorList>
    </citation>
    <scope>NUCLEOTIDE SEQUENCE</scope>
    <source>
        <strain evidence="7">ARSEF 373</strain>
    </source>
</reference>
<dbReference type="PANTHER" id="PTHR10913:SF45">
    <property type="entry name" value="FOLLISTATIN, ISOFORM A-RELATED"/>
    <property type="match status" value="1"/>
</dbReference>
<evidence type="ECO:0000313" key="7">
    <source>
        <dbReference type="EMBL" id="DAZ93056.1"/>
    </source>
</evidence>
<accession>A0AAV2YGC2</accession>
<dbReference type="SMART" id="SM00280">
    <property type="entry name" value="KAZAL"/>
    <property type="match status" value="2"/>
</dbReference>
<dbReference type="Proteomes" id="UP001146120">
    <property type="component" value="Unassembled WGS sequence"/>
</dbReference>
<reference evidence="7" key="1">
    <citation type="submission" date="2022-11" db="EMBL/GenBank/DDBJ databases">
        <authorList>
            <person name="Morgan W.R."/>
            <person name="Tartar A."/>
        </authorList>
    </citation>
    <scope>NUCLEOTIDE SEQUENCE</scope>
    <source>
        <strain evidence="7">ARSEF 373</strain>
    </source>
</reference>
<protein>
    <recommendedName>
        <fullName evidence="6">Kazal-like domain-containing protein</fullName>
    </recommendedName>
</protein>
<dbReference type="InterPro" id="IPR002350">
    <property type="entry name" value="Kazal_dom"/>
</dbReference>
<dbReference type="Pfam" id="PF00050">
    <property type="entry name" value="Kazal_1"/>
    <property type="match status" value="1"/>
</dbReference>
<keyword evidence="2" id="KW-0722">Serine protease inhibitor</keyword>
<feature type="domain" description="Kazal-like" evidence="6">
    <location>
        <begin position="23"/>
        <end position="76"/>
    </location>
</feature>
<feature type="compositionally biased region" description="Basic residues" evidence="4">
    <location>
        <begin position="121"/>
        <end position="132"/>
    </location>
</feature>
<organism evidence="7 8">
    <name type="scientific">Lagenidium giganteum</name>
    <dbReference type="NCBI Taxonomy" id="4803"/>
    <lineage>
        <taxon>Eukaryota</taxon>
        <taxon>Sar</taxon>
        <taxon>Stramenopiles</taxon>
        <taxon>Oomycota</taxon>
        <taxon>Peronosporomycetes</taxon>
        <taxon>Pythiales</taxon>
        <taxon>Pythiaceae</taxon>
    </lineage>
</organism>
<dbReference type="CDD" id="cd00104">
    <property type="entry name" value="KAZAL_FS"/>
    <property type="match status" value="2"/>
</dbReference>
<feature type="chain" id="PRO_5043853337" description="Kazal-like domain-containing protein" evidence="5">
    <location>
        <begin position="19"/>
        <end position="179"/>
    </location>
</feature>
<evidence type="ECO:0000259" key="6">
    <source>
        <dbReference type="PROSITE" id="PS51465"/>
    </source>
</evidence>
<evidence type="ECO:0000256" key="1">
    <source>
        <dbReference type="ARBA" id="ARBA00022690"/>
    </source>
</evidence>
<dbReference type="InterPro" id="IPR001239">
    <property type="entry name" value="Prot_inh_Kazal-m"/>
</dbReference>
<feature type="domain" description="Kazal-like" evidence="6">
    <location>
        <begin position="130"/>
        <end position="179"/>
    </location>
</feature>
<evidence type="ECO:0000256" key="5">
    <source>
        <dbReference type="SAM" id="SignalP"/>
    </source>
</evidence>
<feature type="compositionally biased region" description="Low complexity" evidence="4">
    <location>
        <begin position="97"/>
        <end position="109"/>
    </location>
</feature>
<dbReference type="PANTHER" id="PTHR10913">
    <property type="entry name" value="FOLLISTATIN-RELATED"/>
    <property type="match status" value="1"/>
</dbReference>
<dbReference type="GO" id="GO:0004867">
    <property type="term" value="F:serine-type endopeptidase inhibitor activity"/>
    <property type="evidence" value="ECO:0007669"/>
    <property type="project" value="UniProtKB-KW"/>
</dbReference>
<feature type="signal peptide" evidence="5">
    <location>
        <begin position="1"/>
        <end position="18"/>
    </location>
</feature>
<dbReference type="AlphaFoldDB" id="A0AAV2YGC2"/>
<proteinExistence type="predicted"/>
<evidence type="ECO:0000256" key="3">
    <source>
        <dbReference type="ARBA" id="ARBA00023157"/>
    </source>
</evidence>
<dbReference type="GO" id="GO:0005576">
    <property type="term" value="C:extracellular region"/>
    <property type="evidence" value="ECO:0007669"/>
    <property type="project" value="TreeGrafter"/>
</dbReference>
<comment type="caution">
    <text evidence="7">The sequence shown here is derived from an EMBL/GenBank/DDBJ whole genome shotgun (WGS) entry which is preliminary data.</text>
</comment>
<keyword evidence="1" id="KW-0646">Protease inhibitor</keyword>
<dbReference type="Gene3D" id="3.30.60.30">
    <property type="match status" value="2"/>
</dbReference>
<keyword evidence="8" id="KW-1185">Reference proteome</keyword>
<keyword evidence="5" id="KW-0732">Signal</keyword>
<dbReference type="InterPro" id="IPR050653">
    <property type="entry name" value="Prot_Inhib_GrowthFact_Antg"/>
</dbReference>